<dbReference type="InterPro" id="IPR005674">
    <property type="entry name" value="CocE/Ser_esterase"/>
</dbReference>
<evidence type="ECO:0000313" key="4">
    <source>
        <dbReference type="Proteomes" id="UP001596074"/>
    </source>
</evidence>
<dbReference type="RefSeq" id="WP_378279347.1">
    <property type="nucleotide sequence ID" value="NZ_JBHSON010000002.1"/>
</dbReference>
<dbReference type="EMBL" id="JBHSON010000002">
    <property type="protein sequence ID" value="MFC5744302.1"/>
    <property type="molecule type" value="Genomic_DNA"/>
</dbReference>
<name>A0ABW0ZNH1_9ACTN</name>
<dbReference type="Gene3D" id="3.40.50.1820">
    <property type="entry name" value="alpha/beta hydrolase"/>
    <property type="match status" value="1"/>
</dbReference>
<organism evidence="3 4">
    <name type="scientific">Actinomadura rugatobispora</name>
    <dbReference type="NCBI Taxonomy" id="1994"/>
    <lineage>
        <taxon>Bacteria</taxon>
        <taxon>Bacillati</taxon>
        <taxon>Actinomycetota</taxon>
        <taxon>Actinomycetes</taxon>
        <taxon>Streptosporangiales</taxon>
        <taxon>Thermomonosporaceae</taxon>
        <taxon>Actinomadura</taxon>
    </lineage>
</organism>
<proteinExistence type="predicted"/>
<evidence type="ECO:0000313" key="3">
    <source>
        <dbReference type="EMBL" id="MFC5744302.1"/>
    </source>
</evidence>
<dbReference type="NCBIfam" id="TIGR00976">
    <property type="entry name" value="CocE_NonD"/>
    <property type="match status" value="1"/>
</dbReference>
<feature type="domain" description="Xaa-Pro dipeptidyl-peptidase C-terminal" evidence="2">
    <location>
        <begin position="298"/>
        <end position="498"/>
    </location>
</feature>
<dbReference type="SMART" id="SM00939">
    <property type="entry name" value="PepX_C"/>
    <property type="match status" value="1"/>
</dbReference>
<dbReference type="InterPro" id="IPR013736">
    <property type="entry name" value="Xaa-Pro_dipept_C"/>
</dbReference>
<reference evidence="4" key="1">
    <citation type="journal article" date="2019" name="Int. J. Syst. Evol. Microbiol.">
        <title>The Global Catalogue of Microorganisms (GCM) 10K type strain sequencing project: providing services to taxonomists for standard genome sequencing and annotation.</title>
        <authorList>
            <consortium name="The Broad Institute Genomics Platform"/>
            <consortium name="The Broad Institute Genome Sequencing Center for Infectious Disease"/>
            <person name="Wu L."/>
            <person name="Ma J."/>
        </authorList>
    </citation>
    <scope>NUCLEOTIDE SEQUENCE [LARGE SCALE GENOMIC DNA]</scope>
    <source>
        <strain evidence="4">KCTC 42087</strain>
    </source>
</reference>
<dbReference type="Gene3D" id="2.60.120.260">
    <property type="entry name" value="Galactose-binding domain-like"/>
    <property type="match status" value="1"/>
</dbReference>
<comment type="caution">
    <text evidence="3">The sequence shown here is derived from an EMBL/GenBank/DDBJ whole genome shotgun (WGS) entry which is preliminary data.</text>
</comment>
<gene>
    <name evidence="3" type="ORF">ACFPZN_01605</name>
</gene>
<sequence>MTRCHDMHVTTDDGTTLAADLCLPEGPGPFPCVLIRTPYGRGSHLAELRAWARRGFAAVAQDVRGRHGSSGPWHPYLHEADDGAATVRVLRRQRWSDGVIVACGSSYAAHCALVIALHADPDVRPHAVIAAVPALGLAETARESSGVERLLARAGWWAAHGDRCDSDPSALERAMTADPALLDHLPLLDLPRRLGRPLPSWERLWSAERSGDAAGTLGTGTGSDGHRLRAETGTVPLLAVGGSYDPFITDVMALWRAWGRQGSGAARLLIGPWGHALTASPGPGAGAGHRLALGPLYVRFARAALGGSLKGRRGAVGLAGTGRWLAAHELDRPPRHVGMDLRVVRGEEFVADPEHPVRSDRLDVPASGRPDRFLAVGEPLPDALDLAGDGEARILATADTPTADWAARLIALTPRGTAEPLAAGIVRSRAPAGSPSRISIPLGPLFRRLPAGARLRLEIAGHHFPAHARNPHTGHDPVRATDLRPSLRTVVPAQSRLLLPALVPDATALPINPAEEITR</sequence>
<keyword evidence="4" id="KW-1185">Reference proteome</keyword>
<dbReference type="SUPFAM" id="SSF49785">
    <property type="entry name" value="Galactose-binding domain-like"/>
    <property type="match status" value="1"/>
</dbReference>
<evidence type="ECO:0000259" key="2">
    <source>
        <dbReference type="SMART" id="SM00939"/>
    </source>
</evidence>
<dbReference type="InterPro" id="IPR000383">
    <property type="entry name" value="Xaa-Pro-like_dom"/>
</dbReference>
<dbReference type="Gene3D" id="1.10.3020.10">
    <property type="entry name" value="alpha-amino acid ester hydrolase ( Helical cap domain)"/>
    <property type="match status" value="1"/>
</dbReference>
<dbReference type="SUPFAM" id="SSF53474">
    <property type="entry name" value="alpha/beta-Hydrolases"/>
    <property type="match status" value="1"/>
</dbReference>
<protein>
    <submittedName>
        <fullName evidence="3">CocE/NonD family hydrolase</fullName>
    </submittedName>
</protein>
<dbReference type="Proteomes" id="UP001596074">
    <property type="component" value="Unassembled WGS sequence"/>
</dbReference>
<dbReference type="InterPro" id="IPR008979">
    <property type="entry name" value="Galactose-bd-like_sf"/>
</dbReference>
<dbReference type="Pfam" id="PF08530">
    <property type="entry name" value="PepX_C"/>
    <property type="match status" value="1"/>
</dbReference>
<accession>A0ABW0ZNH1</accession>
<keyword evidence="1 3" id="KW-0378">Hydrolase</keyword>
<dbReference type="InterPro" id="IPR029058">
    <property type="entry name" value="AB_hydrolase_fold"/>
</dbReference>
<evidence type="ECO:0000256" key="1">
    <source>
        <dbReference type="ARBA" id="ARBA00022801"/>
    </source>
</evidence>
<dbReference type="Pfam" id="PF02129">
    <property type="entry name" value="Peptidase_S15"/>
    <property type="match status" value="1"/>
</dbReference>
<dbReference type="GO" id="GO:0016787">
    <property type="term" value="F:hydrolase activity"/>
    <property type="evidence" value="ECO:0007669"/>
    <property type="project" value="UniProtKB-KW"/>
</dbReference>